<protein>
    <submittedName>
        <fullName evidence="8">P4HA</fullName>
        <ecNumber evidence="8">1.14.11.2</ecNumber>
    </submittedName>
</protein>
<evidence type="ECO:0000256" key="1">
    <source>
        <dbReference type="ARBA" id="ARBA00001961"/>
    </source>
</evidence>
<evidence type="ECO:0000259" key="7">
    <source>
        <dbReference type="PROSITE" id="PS51471"/>
    </source>
</evidence>
<feature type="domain" description="Fe2OG dioxygenase" evidence="7">
    <location>
        <begin position="69"/>
        <end position="176"/>
    </location>
</feature>
<evidence type="ECO:0000256" key="2">
    <source>
        <dbReference type="ARBA" id="ARBA00022723"/>
    </source>
</evidence>
<dbReference type="Gene3D" id="2.60.120.620">
    <property type="entry name" value="q2cbj1_9rhob like domain"/>
    <property type="match status" value="1"/>
</dbReference>
<dbReference type="PANTHER" id="PTHR10869:SF244">
    <property type="entry name" value="PROLYL 4-HYDROXYLASE SUBUNIT ALPHA-2"/>
    <property type="match status" value="1"/>
</dbReference>
<reference evidence="8 9" key="1">
    <citation type="submission" date="2020-06" db="EMBL/GenBank/DDBJ databases">
        <authorList>
            <person name="Li R."/>
            <person name="Bekaert M."/>
        </authorList>
    </citation>
    <scope>NUCLEOTIDE SEQUENCE [LARGE SCALE GENOMIC DNA]</scope>
    <source>
        <strain evidence="9">wild</strain>
    </source>
</reference>
<dbReference type="EC" id="1.14.11.2" evidence="8"/>
<dbReference type="GO" id="GO:0005783">
    <property type="term" value="C:endoplasmic reticulum"/>
    <property type="evidence" value="ECO:0007669"/>
    <property type="project" value="TreeGrafter"/>
</dbReference>
<dbReference type="PROSITE" id="PS51471">
    <property type="entry name" value="FE2OG_OXY"/>
    <property type="match status" value="1"/>
</dbReference>
<dbReference type="EMBL" id="CACVKT020001187">
    <property type="protein sequence ID" value="CAC5365763.1"/>
    <property type="molecule type" value="Genomic_DNA"/>
</dbReference>
<evidence type="ECO:0000313" key="8">
    <source>
        <dbReference type="EMBL" id="CAC5365763.1"/>
    </source>
</evidence>
<dbReference type="InterPro" id="IPR006620">
    <property type="entry name" value="Pro_4_hyd_alph"/>
</dbReference>
<evidence type="ECO:0000256" key="5">
    <source>
        <dbReference type="ARBA" id="ARBA00023002"/>
    </source>
</evidence>
<keyword evidence="2" id="KW-0479">Metal-binding</keyword>
<keyword evidence="5 8" id="KW-0560">Oxidoreductase</keyword>
<comment type="cofactor">
    <cofactor evidence="1">
        <name>L-ascorbate</name>
        <dbReference type="ChEBI" id="CHEBI:38290"/>
    </cofactor>
</comment>
<keyword evidence="9" id="KW-1185">Reference proteome</keyword>
<keyword evidence="4" id="KW-0223">Dioxygenase</keyword>
<dbReference type="Proteomes" id="UP000507470">
    <property type="component" value="Unassembled WGS sequence"/>
</dbReference>
<evidence type="ECO:0000313" key="9">
    <source>
        <dbReference type="Proteomes" id="UP000507470"/>
    </source>
</evidence>
<dbReference type="GO" id="GO:0004656">
    <property type="term" value="F:procollagen-proline 4-dioxygenase activity"/>
    <property type="evidence" value="ECO:0007669"/>
    <property type="project" value="UniProtKB-EC"/>
</dbReference>
<evidence type="ECO:0000256" key="4">
    <source>
        <dbReference type="ARBA" id="ARBA00022964"/>
    </source>
</evidence>
<keyword evidence="6" id="KW-0408">Iron</keyword>
<name>A0A6J8AEK6_MYTCO</name>
<organism evidence="8 9">
    <name type="scientific">Mytilus coruscus</name>
    <name type="common">Sea mussel</name>
    <dbReference type="NCBI Taxonomy" id="42192"/>
    <lineage>
        <taxon>Eukaryota</taxon>
        <taxon>Metazoa</taxon>
        <taxon>Spiralia</taxon>
        <taxon>Lophotrochozoa</taxon>
        <taxon>Mollusca</taxon>
        <taxon>Bivalvia</taxon>
        <taxon>Autobranchia</taxon>
        <taxon>Pteriomorphia</taxon>
        <taxon>Mytilida</taxon>
        <taxon>Mytiloidea</taxon>
        <taxon>Mytilidae</taxon>
        <taxon>Mytilinae</taxon>
        <taxon>Mytilus</taxon>
    </lineage>
</organism>
<dbReference type="InterPro" id="IPR005123">
    <property type="entry name" value="Oxoglu/Fe-dep_dioxygenase_dom"/>
</dbReference>
<dbReference type="PANTHER" id="PTHR10869">
    <property type="entry name" value="PROLYL 4-HYDROXYLASE ALPHA SUBUNIT"/>
    <property type="match status" value="1"/>
</dbReference>
<dbReference type="SMART" id="SM00702">
    <property type="entry name" value="P4Hc"/>
    <property type="match status" value="1"/>
</dbReference>
<dbReference type="GO" id="GO:0005506">
    <property type="term" value="F:iron ion binding"/>
    <property type="evidence" value="ECO:0007669"/>
    <property type="project" value="InterPro"/>
</dbReference>
<keyword evidence="3" id="KW-0847">Vitamin C</keyword>
<gene>
    <name evidence="8" type="ORF">MCOR_6307</name>
</gene>
<sequence>MEHLNRCFTAKIKVLLKKNIVEHNLLVCLKLIIENWDRFSYLDDIEYPLVVRLNAFLERLTGLRMNNKQTENFQIVNYGIGGEYKPHYDWVEDRYVSSRMYTGTNRILTILFYLSDVEVGGSTVFPHLNIAVPPKKGSALFFTNLDEKGHGDSVTLHAGCPVFFGSKWIANKWVHIKDQDMNFLQTIPSVWT</sequence>
<evidence type="ECO:0000256" key="6">
    <source>
        <dbReference type="ARBA" id="ARBA00023004"/>
    </source>
</evidence>
<evidence type="ECO:0000256" key="3">
    <source>
        <dbReference type="ARBA" id="ARBA00022896"/>
    </source>
</evidence>
<dbReference type="InterPro" id="IPR045054">
    <property type="entry name" value="P4HA-like"/>
</dbReference>
<dbReference type="AlphaFoldDB" id="A0A6J8AEK6"/>
<proteinExistence type="predicted"/>
<dbReference type="OrthoDB" id="420380at2759"/>
<accession>A0A6J8AEK6</accession>
<dbReference type="Pfam" id="PF13640">
    <property type="entry name" value="2OG-FeII_Oxy_3"/>
    <property type="match status" value="1"/>
</dbReference>
<dbReference type="GO" id="GO:0031418">
    <property type="term" value="F:L-ascorbic acid binding"/>
    <property type="evidence" value="ECO:0007669"/>
    <property type="project" value="UniProtKB-KW"/>
</dbReference>
<dbReference type="InterPro" id="IPR044862">
    <property type="entry name" value="Pro_4_hyd_alph_FE2OG_OXY"/>
</dbReference>